<gene>
    <name evidence="1" type="ORF">PVT68_11690</name>
</gene>
<evidence type="ECO:0000313" key="2">
    <source>
        <dbReference type="Proteomes" id="UP001236500"/>
    </source>
</evidence>
<name>A0ABY8N9V0_9GAMM</name>
<reference evidence="1 2" key="1">
    <citation type="submission" date="2023-02" db="EMBL/GenBank/DDBJ databases">
        <title>Description and genomic characterization of Microbulbifer bruguierae sp. nov., isolated from the sediment of mangrove plant Bruguiera sexangula.</title>
        <authorList>
            <person name="Long M."/>
        </authorList>
    </citation>
    <scope>NUCLEOTIDE SEQUENCE [LARGE SCALE GENOMIC DNA]</scope>
    <source>
        <strain evidence="1 2">H12</strain>
    </source>
</reference>
<dbReference type="EMBL" id="CP118605">
    <property type="protein sequence ID" value="WGL15430.1"/>
    <property type="molecule type" value="Genomic_DNA"/>
</dbReference>
<organism evidence="1 2">
    <name type="scientific">Microbulbifer bruguierae</name>
    <dbReference type="NCBI Taxonomy" id="3029061"/>
    <lineage>
        <taxon>Bacteria</taxon>
        <taxon>Pseudomonadati</taxon>
        <taxon>Pseudomonadota</taxon>
        <taxon>Gammaproteobacteria</taxon>
        <taxon>Cellvibrionales</taxon>
        <taxon>Microbulbiferaceae</taxon>
        <taxon>Microbulbifer</taxon>
    </lineage>
</organism>
<keyword evidence="2" id="KW-1185">Reference proteome</keyword>
<sequence>MTFSIAALGDALRAELGLEKYKKINAPGAICFEKQNSETSVELIFSYYHMVDGYSFRTGVSGRKSFSEIENILAKYYKKYHISRDLGTIHKSSAKINFESPFFDYQITSEVTLKEVKPMLMEWVYGDVLPFLDRYQNIEDVYREMESMPLLERNYFIRDPMPVRSLIMKGLLKTDDFLEYGDFLEKVFSENKDKPYYKYEIKYFNELYQELKNIQ</sequence>
<dbReference type="Proteomes" id="UP001236500">
    <property type="component" value="Chromosome"/>
</dbReference>
<protein>
    <submittedName>
        <fullName evidence="1">Uncharacterized protein</fullName>
    </submittedName>
</protein>
<evidence type="ECO:0000313" key="1">
    <source>
        <dbReference type="EMBL" id="WGL15430.1"/>
    </source>
</evidence>
<dbReference type="RefSeq" id="WP_280318244.1">
    <property type="nucleotide sequence ID" value="NZ_CP118605.1"/>
</dbReference>
<proteinExistence type="predicted"/>
<accession>A0ABY8N9V0</accession>